<reference evidence="1" key="1">
    <citation type="journal article" date="2015" name="Nature">
        <title>Complex archaea that bridge the gap between prokaryotes and eukaryotes.</title>
        <authorList>
            <person name="Spang A."/>
            <person name="Saw J.H."/>
            <person name="Jorgensen S.L."/>
            <person name="Zaremba-Niedzwiedzka K."/>
            <person name="Martijn J."/>
            <person name="Lind A.E."/>
            <person name="van Eijk R."/>
            <person name="Schleper C."/>
            <person name="Guy L."/>
            <person name="Ettema T.J."/>
        </authorList>
    </citation>
    <scope>NUCLEOTIDE SEQUENCE</scope>
</reference>
<protein>
    <submittedName>
        <fullName evidence="1">Uncharacterized protein</fullName>
    </submittedName>
</protein>
<gene>
    <name evidence="1" type="ORF">LCGC14_2299750</name>
</gene>
<comment type="caution">
    <text evidence="1">The sequence shown here is derived from an EMBL/GenBank/DDBJ whole genome shotgun (WGS) entry which is preliminary data.</text>
</comment>
<accession>A0A0F9CNS0</accession>
<sequence>MGVPGTCASSFIETAASRSLGVGNYKFRYTYVDEDGYESNPSPASDAIDVASGEVVTLTIVNSSDAKIVSRNIYRTAVGGALYYYDGEVGDNTTTTYESSGADGSLGTQVATNHNTPPTSPQIPYKRNNKIYLGDDDNLCISHTSDVEYFPPAWFQKTTDRRKITGIIEQMSKLVVFTEDVINVLSGTDEDNFQFKKAYYGDGCIATRSIQNISNYIIFFSFNGLMAFNGSVVSEIDGRLSKYLRDNINYAYADSSCSYYYDDKYILSYPKGSATYPTESVYFDFKTGRIGVFSFAFNVYSRWDKGSDGILIKAGSTTIG</sequence>
<dbReference type="EMBL" id="LAZR01032395">
    <property type="protein sequence ID" value="KKL51013.1"/>
    <property type="molecule type" value="Genomic_DNA"/>
</dbReference>
<organism evidence="1">
    <name type="scientific">marine sediment metagenome</name>
    <dbReference type="NCBI Taxonomy" id="412755"/>
    <lineage>
        <taxon>unclassified sequences</taxon>
        <taxon>metagenomes</taxon>
        <taxon>ecological metagenomes</taxon>
    </lineage>
</organism>
<dbReference type="AlphaFoldDB" id="A0A0F9CNS0"/>
<name>A0A0F9CNS0_9ZZZZ</name>
<proteinExistence type="predicted"/>
<feature type="non-terminal residue" evidence="1">
    <location>
        <position position="320"/>
    </location>
</feature>
<evidence type="ECO:0000313" key="1">
    <source>
        <dbReference type="EMBL" id="KKL51013.1"/>
    </source>
</evidence>